<feature type="transmembrane region" description="Helical" evidence="1">
    <location>
        <begin position="38"/>
        <end position="56"/>
    </location>
</feature>
<name>A0A919EHQ6_9GAMM</name>
<proteinExistence type="predicted"/>
<sequence length="64" mass="6804">MLKDKKSAILNPKLFFLGGGGTWIGSSIGMLLDLNLPAMMLTIIIGMTIGIALGRLEANKSNEN</sequence>
<comment type="caution">
    <text evidence="2">The sequence shown here is derived from an EMBL/GenBank/DDBJ whole genome shotgun (WGS) entry which is preliminary data.</text>
</comment>
<evidence type="ECO:0000313" key="2">
    <source>
        <dbReference type="EMBL" id="GHF81491.1"/>
    </source>
</evidence>
<dbReference type="Proteomes" id="UP000623842">
    <property type="component" value="Unassembled WGS sequence"/>
</dbReference>
<evidence type="ECO:0000256" key="1">
    <source>
        <dbReference type="SAM" id="Phobius"/>
    </source>
</evidence>
<evidence type="ECO:0000313" key="3">
    <source>
        <dbReference type="Proteomes" id="UP000623842"/>
    </source>
</evidence>
<gene>
    <name evidence="2" type="ORF">GCM10017161_06160</name>
</gene>
<reference evidence="2" key="1">
    <citation type="journal article" date="2014" name="Int. J. Syst. Evol. Microbiol.">
        <title>Complete genome sequence of Corynebacterium casei LMG S-19264T (=DSM 44701T), isolated from a smear-ripened cheese.</title>
        <authorList>
            <consortium name="US DOE Joint Genome Institute (JGI-PGF)"/>
            <person name="Walter F."/>
            <person name="Albersmeier A."/>
            <person name="Kalinowski J."/>
            <person name="Ruckert C."/>
        </authorList>
    </citation>
    <scope>NUCLEOTIDE SEQUENCE</scope>
    <source>
        <strain evidence="2">KCTC 42731</strain>
    </source>
</reference>
<keyword evidence="1" id="KW-0472">Membrane</keyword>
<keyword evidence="1" id="KW-0812">Transmembrane</keyword>
<dbReference type="AlphaFoldDB" id="A0A919EHQ6"/>
<keyword evidence="1" id="KW-1133">Transmembrane helix</keyword>
<feature type="transmembrane region" description="Helical" evidence="1">
    <location>
        <begin position="12"/>
        <end position="32"/>
    </location>
</feature>
<protein>
    <submittedName>
        <fullName evidence="2">Uncharacterized protein</fullName>
    </submittedName>
</protein>
<reference evidence="2" key="2">
    <citation type="submission" date="2020-09" db="EMBL/GenBank/DDBJ databases">
        <authorList>
            <person name="Sun Q."/>
            <person name="Kim S."/>
        </authorList>
    </citation>
    <scope>NUCLEOTIDE SEQUENCE</scope>
    <source>
        <strain evidence="2">KCTC 42731</strain>
    </source>
</reference>
<accession>A0A919EHQ6</accession>
<dbReference type="EMBL" id="BNCK01000001">
    <property type="protein sequence ID" value="GHF81491.1"/>
    <property type="molecule type" value="Genomic_DNA"/>
</dbReference>
<keyword evidence="3" id="KW-1185">Reference proteome</keyword>
<organism evidence="2 3">
    <name type="scientific">Thalassotalea marina</name>
    <dbReference type="NCBI Taxonomy" id="1673741"/>
    <lineage>
        <taxon>Bacteria</taxon>
        <taxon>Pseudomonadati</taxon>
        <taxon>Pseudomonadota</taxon>
        <taxon>Gammaproteobacteria</taxon>
        <taxon>Alteromonadales</taxon>
        <taxon>Colwelliaceae</taxon>
        <taxon>Thalassotalea</taxon>
    </lineage>
</organism>